<sequence length="88" mass="10066">MDDRQSTRPSQTTDDLDEITKSKGKNKRPISIAESTSNKRQQGDSLSALTRLREKSQHEWWSGIRKIALRSTRTHSALDCRLTEGVLR</sequence>
<proteinExistence type="predicted"/>
<dbReference type="AlphaFoldDB" id="W2N3D5"/>
<organism evidence="2">
    <name type="scientific">Phytophthora nicotianae</name>
    <name type="common">Potato buckeye rot agent</name>
    <name type="synonym">Phytophthora parasitica</name>
    <dbReference type="NCBI Taxonomy" id="4792"/>
    <lineage>
        <taxon>Eukaryota</taxon>
        <taxon>Sar</taxon>
        <taxon>Stramenopiles</taxon>
        <taxon>Oomycota</taxon>
        <taxon>Peronosporomycetes</taxon>
        <taxon>Peronosporales</taxon>
        <taxon>Peronosporaceae</taxon>
        <taxon>Phytophthora</taxon>
    </lineage>
</organism>
<evidence type="ECO:0000256" key="1">
    <source>
        <dbReference type="SAM" id="MobiDB-lite"/>
    </source>
</evidence>
<dbReference type="VEuPathDB" id="FungiDB:PPTG_21129"/>
<gene>
    <name evidence="2" type="ORF">L914_11955</name>
</gene>
<dbReference type="EMBL" id="KI693805">
    <property type="protein sequence ID" value="ETM42378.1"/>
    <property type="molecule type" value="Genomic_DNA"/>
</dbReference>
<name>W2N3D5_PHYNI</name>
<reference evidence="2" key="1">
    <citation type="submission" date="2013-11" db="EMBL/GenBank/DDBJ databases">
        <title>The Genome Sequence of Phytophthora parasitica IAC_01/95.</title>
        <authorList>
            <consortium name="The Broad Institute Genomics Platform"/>
            <person name="Russ C."/>
            <person name="Tyler B."/>
            <person name="Panabieres F."/>
            <person name="Shan W."/>
            <person name="Tripathy S."/>
            <person name="Grunwald N."/>
            <person name="Machado M."/>
            <person name="Johnson C.S."/>
            <person name="Arredondo F."/>
            <person name="Hong C."/>
            <person name="Coffey M."/>
            <person name="Young S.K."/>
            <person name="Zeng Q."/>
            <person name="Gargeya S."/>
            <person name="Fitzgerald M."/>
            <person name="Abouelleil A."/>
            <person name="Alvarado L."/>
            <person name="Chapman S.B."/>
            <person name="Gainer-Dewar J."/>
            <person name="Goldberg J."/>
            <person name="Griggs A."/>
            <person name="Gujja S."/>
            <person name="Hansen M."/>
            <person name="Howarth C."/>
            <person name="Imamovic A."/>
            <person name="Ireland A."/>
            <person name="Larimer J."/>
            <person name="McCowan C."/>
            <person name="Murphy C."/>
            <person name="Pearson M."/>
            <person name="Poon T.W."/>
            <person name="Priest M."/>
            <person name="Roberts A."/>
            <person name="Saif S."/>
            <person name="Shea T."/>
            <person name="Sykes S."/>
            <person name="Wortman J."/>
            <person name="Nusbaum C."/>
            <person name="Birren B."/>
        </authorList>
    </citation>
    <scope>NUCLEOTIDE SEQUENCE [LARGE SCALE GENOMIC DNA]</scope>
    <source>
        <strain evidence="2">IAC_01/95</strain>
    </source>
</reference>
<dbReference type="Proteomes" id="UP000054532">
    <property type="component" value="Unassembled WGS sequence"/>
</dbReference>
<accession>W2N3D5</accession>
<protein>
    <submittedName>
        <fullName evidence="2">Uncharacterized protein</fullName>
    </submittedName>
</protein>
<feature type="compositionally biased region" description="Polar residues" evidence="1">
    <location>
        <begin position="33"/>
        <end position="46"/>
    </location>
</feature>
<feature type="region of interest" description="Disordered" evidence="1">
    <location>
        <begin position="1"/>
        <end position="46"/>
    </location>
</feature>
<evidence type="ECO:0000313" key="2">
    <source>
        <dbReference type="EMBL" id="ETM42378.1"/>
    </source>
</evidence>